<evidence type="ECO:0000256" key="8">
    <source>
        <dbReference type="ARBA" id="ARBA00023136"/>
    </source>
</evidence>
<dbReference type="EMBL" id="SLUN01000029">
    <property type="protein sequence ID" value="TCL62019.1"/>
    <property type="molecule type" value="Genomic_DNA"/>
</dbReference>
<evidence type="ECO:0000256" key="7">
    <source>
        <dbReference type="ARBA" id="ARBA00022967"/>
    </source>
</evidence>
<sequence length="288" mass="30862">MDPVIAVQNLSFTYPNAAKPALSGVTFQVAAGEFVGITGPAGAGKSTLTLCLNGIIPHFQEGAFAGKVLIQGRDSFAVSCAELARSIGSVFQDPEAQIVAPSVEEEIAFGLENLAVDPPEIDRRIDEALELIGIAGLRHRSTTELSGGQKQRVAIAAAVALQPQILILDEPTSELDPLGTMEVFEVLKVLNQRLKMTIVVVEQKINTLMEYIGRLIILKAGTLVADQPPRAIISRPELLLNVGLKPPPVSELAFGLQEAGFYAEELPLTVDEAYWGLLKCFSKHGGQR</sequence>
<dbReference type="InterPro" id="IPR017871">
    <property type="entry name" value="ABC_transporter-like_CS"/>
</dbReference>
<dbReference type="FunFam" id="3.40.50.300:FF:000224">
    <property type="entry name" value="Energy-coupling factor transporter ATP-binding protein EcfA"/>
    <property type="match status" value="1"/>
</dbReference>
<dbReference type="RefSeq" id="WP_132016010.1">
    <property type="nucleotide sequence ID" value="NZ_SLUN01000029.1"/>
</dbReference>
<dbReference type="Gene3D" id="3.40.50.300">
    <property type="entry name" value="P-loop containing nucleotide triphosphate hydrolases"/>
    <property type="match status" value="1"/>
</dbReference>
<keyword evidence="6 10" id="KW-0067">ATP-binding</keyword>
<comment type="caution">
    <text evidence="10">The sequence shown here is derived from an EMBL/GenBank/DDBJ whole genome shotgun (WGS) entry which is preliminary data.</text>
</comment>
<comment type="subcellular location">
    <subcellularLocation>
        <location evidence="1">Cell membrane</location>
        <topology evidence="1">Peripheral membrane protein</topology>
    </subcellularLocation>
</comment>
<proteinExistence type="inferred from homology"/>
<keyword evidence="3" id="KW-0813">Transport</keyword>
<dbReference type="GO" id="GO:0043190">
    <property type="term" value="C:ATP-binding cassette (ABC) transporter complex"/>
    <property type="evidence" value="ECO:0007669"/>
    <property type="project" value="TreeGrafter"/>
</dbReference>
<keyword evidence="11" id="KW-1185">Reference proteome</keyword>
<keyword evidence="4" id="KW-1003">Cell membrane</keyword>
<evidence type="ECO:0000256" key="5">
    <source>
        <dbReference type="ARBA" id="ARBA00022741"/>
    </source>
</evidence>
<feature type="domain" description="ABC transporter" evidence="9">
    <location>
        <begin position="5"/>
        <end position="245"/>
    </location>
</feature>
<keyword evidence="8" id="KW-0472">Membrane</keyword>
<dbReference type="InterPro" id="IPR050095">
    <property type="entry name" value="ECF_ABC_transporter_ATP-bd"/>
</dbReference>
<dbReference type="AlphaFoldDB" id="A0A4R1R8X5"/>
<dbReference type="PROSITE" id="PS50893">
    <property type="entry name" value="ABC_TRANSPORTER_2"/>
    <property type="match status" value="1"/>
</dbReference>
<keyword evidence="7" id="KW-1278">Translocase</keyword>
<accession>A0A4R1R8X5</accession>
<dbReference type="InterPro" id="IPR027417">
    <property type="entry name" value="P-loop_NTPase"/>
</dbReference>
<dbReference type="InterPro" id="IPR003439">
    <property type="entry name" value="ABC_transporter-like_ATP-bd"/>
</dbReference>
<dbReference type="PANTHER" id="PTHR43553:SF24">
    <property type="entry name" value="ENERGY-COUPLING FACTOR TRANSPORTER ATP-BINDING PROTEIN ECFA1"/>
    <property type="match status" value="1"/>
</dbReference>
<evidence type="ECO:0000313" key="11">
    <source>
        <dbReference type="Proteomes" id="UP000295008"/>
    </source>
</evidence>
<dbReference type="SUPFAM" id="SSF52540">
    <property type="entry name" value="P-loop containing nucleoside triphosphate hydrolases"/>
    <property type="match status" value="1"/>
</dbReference>
<dbReference type="SMART" id="SM00382">
    <property type="entry name" value="AAA"/>
    <property type="match status" value="1"/>
</dbReference>
<evidence type="ECO:0000313" key="10">
    <source>
        <dbReference type="EMBL" id="TCL62019.1"/>
    </source>
</evidence>
<dbReference type="PROSITE" id="PS00211">
    <property type="entry name" value="ABC_TRANSPORTER_1"/>
    <property type="match status" value="1"/>
</dbReference>
<evidence type="ECO:0000256" key="4">
    <source>
        <dbReference type="ARBA" id="ARBA00022475"/>
    </source>
</evidence>
<comment type="similarity">
    <text evidence="2">Belongs to the ABC transporter superfamily.</text>
</comment>
<dbReference type="GO" id="GO:0016887">
    <property type="term" value="F:ATP hydrolysis activity"/>
    <property type="evidence" value="ECO:0007669"/>
    <property type="project" value="InterPro"/>
</dbReference>
<gene>
    <name evidence="10" type="ORF">EDC14_102948</name>
</gene>
<protein>
    <submittedName>
        <fullName evidence="10">Energy-coupling factor transport system ATP-binding protein</fullName>
    </submittedName>
</protein>
<dbReference type="GO" id="GO:0042626">
    <property type="term" value="F:ATPase-coupled transmembrane transporter activity"/>
    <property type="evidence" value="ECO:0007669"/>
    <property type="project" value="TreeGrafter"/>
</dbReference>
<evidence type="ECO:0000256" key="6">
    <source>
        <dbReference type="ARBA" id="ARBA00022840"/>
    </source>
</evidence>
<keyword evidence="5" id="KW-0547">Nucleotide-binding</keyword>
<evidence type="ECO:0000256" key="1">
    <source>
        <dbReference type="ARBA" id="ARBA00004202"/>
    </source>
</evidence>
<evidence type="ECO:0000256" key="3">
    <source>
        <dbReference type="ARBA" id="ARBA00022448"/>
    </source>
</evidence>
<dbReference type="OrthoDB" id="9784332at2"/>
<name>A0A4R1R8X5_HYDET</name>
<evidence type="ECO:0000259" key="9">
    <source>
        <dbReference type="PROSITE" id="PS50893"/>
    </source>
</evidence>
<organism evidence="10 11">
    <name type="scientific">Hydrogenispora ethanolica</name>
    <dbReference type="NCBI Taxonomy" id="1082276"/>
    <lineage>
        <taxon>Bacteria</taxon>
        <taxon>Bacillati</taxon>
        <taxon>Bacillota</taxon>
        <taxon>Hydrogenispora</taxon>
    </lineage>
</organism>
<reference evidence="10 11" key="1">
    <citation type="submission" date="2019-03" db="EMBL/GenBank/DDBJ databases">
        <title>Genomic Encyclopedia of Type Strains, Phase IV (KMG-IV): sequencing the most valuable type-strain genomes for metagenomic binning, comparative biology and taxonomic classification.</title>
        <authorList>
            <person name="Goeker M."/>
        </authorList>
    </citation>
    <scope>NUCLEOTIDE SEQUENCE [LARGE SCALE GENOMIC DNA]</scope>
    <source>
        <strain evidence="10 11">LX-B</strain>
    </source>
</reference>
<dbReference type="InterPro" id="IPR003593">
    <property type="entry name" value="AAA+_ATPase"/>
</dbReference>
<dbReference type="GO" id="GO:0005524">
    <property type="term" value="F:ATP binding"/>
    <property type="evidence" value="ECO:0007669"/>
    <property type="project" value="UniProtKB-KW"/>
</dbReference>
<dbReference type="Proteomes" id="UP000295008">
    <property type="component" value="Unassembled WGS sequence"/>
</dbReference>
<dbReference type="PANTHER" id="PTHR43553">
    <property type="entry name" value="HEAVY METAL TRANSPORTER"/>
    <property type="match status" value="1"/>
</dbReference>
<evidence type="ECO:0000256" key="2">
    <source>
        <dbReference type="ARBA" id="ARBA00005417"/>
    </source>
</evidence>
<dbReference type="Pfam" id="PF00005">
    <property type="entry name" value="ABC_tran"/>
    <property type="match status" value="1"/>
</dbReference>
<dbReference type="InterPro" id="IPR015856">
    <property type="entry name" value="ABC_transpr_CbiO/EcfA_su"/>
</dbReference>
<dbReference type="CDD" id="cd03225">
    <property type="entry name" value="ABC_cobalt_CbiO_domain1"/>
    <property type="match status" value="1"/>
</dbReference>